<dbReference type="RefSeq" id="XP_033460931.1">
    <property type="nucleotide sequence ID" value="XM_033599649.1"/>
</dbReference>
<feature type="region of interest" description="Disordered" evidence="1">
    <location>
        <begin position="263"/>
        <end position="290"/>
    </location>
</feature>
<accession>A0A6J3M7B0</accession>
<name>A0A6J3M7B0_9PEZI</name>
<feature type="region of interest" description="Disordered" evidence="1">
    <location>
        <begin position="80"/>
        <end position="156"/>
    </location>
</feature>
<reference evidence="3" key="1">
    <citation type="submission" date="2020-01" db="EMBL/GenBank/DDBJ databases">
        <authorList>
            <consortium name="DOE Joint Genome Institute"/>
            <person name="Haridas S."/>
            <person name="Albert R."/>
            <person name="Binder M."/>
            <person name="Bloem J."/>
            <person name="Labutti K."/>
            <person name="Salamov A."/>
            <person name="Andreopoulos B."/>
            <person name="Baker S.E."/>
            <person name="Barry K."/>
            <person name="Bills G."/>
            <person name="Bluhm B.H."/>
            <person name="Cannon C."/>
            <person name="Castanera R."/>
            <person name="Culley D.E."/>
            <person name="Daum C."/>
            <person name="Ezra D."/>
            <person name="Gonzalez J.B."/>
            <person name="Henrissat B."/>
            <person name="Kuo A."/>
            <person name="Liang C."/>
            <person name="Lipzen A."/>
            <person name="Lutzoni F."/>
            <person name="Magnuson J."/>
            <person name="Mondo S."/>
            <person name="Nolan M."/>
            <person name="Ohm R."/>
            <person name="Pangilinan J."/>
            <person name="Park H.-J."/>
            <person name="Ramirez L."/>
            <person name="Alfaro M."/>
            <person name="Sun H."/>
            <person name="Tritt A."/>
            <person name="Yoshinaga Y."/>
            <person name="Zwiers L.-H."/>
            <person name="Turgeon B.G."/>
            <person name="Goodwin S.B."/>
            <person name="Spatafora J.W."/>
            <person name="Crous P.W."/>
            <person name="Grigoriev I.V."/>
        </authorList>
    </citation>
    <scope>NUCLEOTIDE SEQUENCE</scope>
    <source>
        <strain evidence="3">CBS 342.82</strain>
    </source>
</reference>
<feature type="compositionally biased region" description="Basic and acidic residues" evidence="1">
    <location>
        <begin position="103"/>
        <end position="119"/>
    </location>
</feature>
<proteinExistence type="predicted"/>
<organism evidence="3">
    <name type="scientific">Dissoconium aciculare CBS 342.82</name>
    <dbReference type="NCBI Taxonomy" id="1314786"/>
    <lineage>
        <taxon>Eukaryota</taxon>
        <taxon>Fungi</taxon>
        <taxon>Dikarya</taxon>
        <taxon>Ascomycota</taxon>
        <taxon>Pezizomycotina</taxon>
        <taxon>Dothideomycetes</taxon>
        <taxon>Dothideomycetidae</taxon>
        <taxon>Mycosphaerellales</taxon>
        <taxon>Dissoconiaceae</taxon>
        <taxon>Dissoconium</taxon>
    </lineage>
</organism>
<gene>
    <name evidence="3" type="ORF">K489DRAFT_210480</name>
</gene>
<protein>
    <submittedName>
        <fullName evidence="3">Uncharacterized protein</fullName>
    </submittedName>
</protein>
<dbReference type="GeneID" id="54357448"/>
<evidence type="ECO:0000313" key="3">
    <source>
        <dbReference type="RefSeq" id="XP_033460931.1"/>
    </source>
</evidence>
<feature type="compositionally biased region" description="Acidic residues" evidence="1">
    <location>
        <begin position="277"/>
        <end position="290"/>
    </location>
</feature>
<sequence length="307" mass="34250">MANTTSQDTPKTQNSHSTSSAASQSSLSNMRRSSFEHRPTLQDLEPFEPLRRYRSMGDGLRRPSLGNRISQYFHSLPGLRRASVTPQPPAPPLSLSASNTMQERSRYVADRERRNHADNTPHSPPEPPGNRIQPIYLDGSESPPTEPLGPHGASTVRFHPSTQVGTFLRDSPPCSQHIYRIRMLPYPARDHPDPRLADYQRHMGPLVPQQASISLSSLSTRNNPILRSRMPASWGPLNLLGDGGESEDVARLPTGLEQRLRLDSLGQAPDAVKEQDTESSDSDVYDEDAVEYCERPVRVRPTHNARM</sequence>
<reference evidence="3" key="3">
    <citation type="submission" date="2025-08" db="UniProtKB">
        <authorList>
            <consortium name="RefSeq"/>
        </authorList>
    </citation>
    <scope>IDENTIFICATION</scope>
    <source>
        <strain evidence="3">CBS 342.82</strain>
    </source>
</reference>
<evidence type="ECO:0000313" key="2">
    <source>
        <dbReference type="Proteomes" id="UP000504637"/>
    </source>
</evidence>
<feature type="compositionally biased region" description="Low complexity" evidence="1">
    <location>
        <begin position="12"/>
        <end position="32"/>
    </location>
</feature>
<evidence type="ECO:0000256" key="1">
    <source>
        <dbReference type="SAM" id="MobiDB-lite"/>
    </source>
</evidence>
<feature type="compositionally biased region" description="Polar residues" evidence="1">
    <location>
        <begin position="1"/>
        <end position="11"/>
    </location>
</feature>
<dbReference type="Proteomes" id="UP000504637">
    <property type="component" value="Unplaced"/>
</dbReference>
<reference evidence="3" key="2">
    <citation type="submission" date="2020-04" db="EMBL/GenBank/DDBJ databases">
        <authorList>
            <consortium name="NCBI Genome Project"/>
        </authorList>
    </citation>
    <scope>NUCLEOTIDE SEQUENCE</scope>
    <source>
        <strain evidence="3">CBS 342.82</strain>
    </source>
</reference>
<dbReference type="AlphaFoldDB" id="A0A6J3M7B0"/>
<keyword evidence="2" id="KW-1185">Reference proteome</keyword>
<feature type="region of interest" description="Disordered" evidence="1">
    <location>
        <begin position="1"/>
        <end position="49"/>
    </location>
</feature>